<keyword evidence="3" id="KW-0808">Transferase</keyword>
<dbReference type="Pfam" id="PF01757">
    <property type="entry name" value="Acyl_transf_3"/>
    <property type="match status" value="1"/>
</dbReference>
<feature type="transmembrane region" description="Helical" evidence="1">
    <location>
        <begin position="110"/>
        <end position="128"/>
    </location>
</feature>
<feature type="transmembrane region" description="Helical" evidence="1">
    <location>
        <begin position="135"/>
        <end position="153"/>
    </location>
</feature>
<keyword evidence="4" id="KW-1185">Reference proteome</keyword>
<dbReference type="PANTHER" id="PTHR37312:SF1">
    <property type="entry name" value="MEMBRANE-BOUND ACYLTRANSFERASE YKRP-RELATED"/>
    <property type="match status" value="1"/>
</dbReference>
<keyword evidence="1" id="KW-0472">Membrane</keyword>
<dbReference type="RefSeq" id="WP_161902131.1">
    <property type="nucleotide sequence ID" value="NZ_MAEL01000038.1"/>
</dbReference>
<feature type="transmembrane region" description="Helical" evidence="1">
    <location>
        <begin position="189"/>
        <end position="209"/>
    </location>
</feature>
<accession>A0ABQ6YZI9</accession>
<evidence type="ECO:0000256" key="1">
    <source>
        <dbReference type="SAM" id="Phobius"/>
    </source>
</evidence>
<feature type="transmembrane region" description="Helical" evidence="1">
    <location>
        <begin position="79"/>
        <end position="98"/>
    </location>
</feature>
<dbReference type="InterPro" id="IPR052734">
    <property type="entry name" value="Nod_factor_acetyltransferase"/>
</dbReference>
<dbReference type="PANTHER" id="PTHR37312">
    <property type="entry name" value="MEMBRANE-BOUND ACYLTRANSFERASE YKRP-RELATED"/>
    <property type="match status" value="1"/>
</dbReference>
<organism evidence="3 4">
    <name type="scientific">Candidatus Enterococcus willemsii</name>
    <dbReference type="NCBI Taxonomy" id="1857215"/>
    <lineage>
        <taxon>Bacteria</taxon>
        <taxon>Bacillati</taxon>
        <taxon>Bacillota</taxon>
        <taxon>Bacilli</taxon>
        <taxon>Lactobacillales</taxon>
        <taxon>Enterococcaceae</taxon>
        <taxon>Enterococcus</taxon>
    </lineage>
</organism>
<dbReference type="Proteomes" id="UP000782705">
    <property type="component" value="Unassembled WGS sequence"/>
</dbReference>
<dbReference type="EMBL" id="MAEL01000038">
    <property type="protein sequence ID" value="KAF1303787.1"/>
    <property type="molecule type" value="Genomic_DNA"/>
</dbReference>
<feature type="transmembrane region" description="Helical" evidence="1">
    <location>
        <begin position="292"/>
        <end position="310"/>
    </location>
</feature>
<feature type="domain" description="Acyltransferase 3" evidence="2">
    <location>
        <begin position="8"/>
        <end position="310"/>
    </location>
</feature>
<keyword evidence="1" id="KW-1133">Transmembrane helix</keyword>
<sequence length="339" mass="39482">MSKKIRDPFFDNAKFLLMVLVVFGHLLQPFIEQTAWSQDLYFSIYTFHMPAFILISGYFAKSFDRKKGMQIRISFQKFILPYIFFQWLYSFFYWLVGSKEFSFQLHIPNWSLWFLISSFFWQLSLYFFEKVPAKIGIPVSLLVSLLVGYIPFFGRELTLQRTAVFLPFFVMGYYLPHDKVNKFIHSSKKWWWTLGFVGIYGLIHSLGGLNKYIFFGSKPYEDFLNFPEWGALVRIVTWCLACVGILAFFACVPTKQKRYTAYGQYTLVAYLLHGFIIQGLRGLGIQSLSLNVWMLMALIVGSILLTYLLASEPVGQMYAAVEQKLLGYHHKKAKSTGKS</sequence>
<keyword evidence="3" id="KW-0012">Acyltransferase</keyword>
<name>A0ABQ6YZI9_9ENTE</name>
<comment type="caution">
    <text evidence="3">The sequence shown here is derived from an EMBL/GenBank/DDBJ whole genome shotgun (WGS) entry which is preliminary data.</text>
</comment>
<feature type="transmembrane region" description="Helical" evidence="1">
    <location>
        <begin position="262"/>
        <end position="280"/>
    </location>
</feature>
<dbReference type="InterPro" id="IPR002656">
    <property type="entry name" value="Acyl_transf_3_dom"/>
</dbReference>
<dbReference type="GO" id="GO:0016746">
    <property type="term" value="F:acyltransferase activity"/>
    <property type="evidence" value="ECO:0007669"/>
    <property type="project" value="UniProtKB-KW"/>
</dbReference>
<gene>
    <name evidence="3" type="ORF">BAU17_11415</name>
</gene>
<proteinExistence type="predicted"/>
<feature type="transmembrane region" description="Helical" evidence="1">
    <location>
        <begin position="40"/>
        <end position="59"/>
    </location>
</feature>
<protein>
    <submittedName>
        <fullName evidence="3">Acyltransferase</fullName>
    </submittedName>
</protein>
<evidence type="ECO:0000313" key="3">
    <source>
        <dbReference type="EMBL" id="KAF1303787.1"/>
    </source>
</evidence>
<reference evidence="3 4" key="1">
    <citation type="submission" date="2016-06" db="EMBL/GenBank/DDBJ databases">
        <title>Four novel species of enterococci isolated from chicken manure.</title>
        <authorList>
            <person name="Van Tyne D."/>
        </authorList>
    </citation>
    <scope>NUCLEOTIDE SEQUENCE [LARGE SCALE GENOMIC DNA]</scope>
    <source>
        <strain evidence="3 4">CU12B</strain>
    </source>
</reference>
<evidence type="ECO:0000259" key="2">
    <source>
        <dbReference type="Pfam" id="PF01757"/>
    </source>
</evidence>
<feature type="transmembrane region" description="Helical" evidence="1">
    <location>
        <begin position="12"/>
        <end position="28"/>
    </location>
</feature>
<feature type="transmembrane region" description="Helical" evidence="1">
    <location>
        <begin position="229"/>
        <end position="250"/>
    </location>
</feature>
<feature type="transmembrane region" description="Helical" evidence="1">
    <location>
        <begin position="159"/>
        <end position="177"/>
    </location>
</feature>
<evidence type="ECO:0000313" key="4">
    <source>
        <dbReference type="Proteomes" id="UP000782705"/>
    </source>
</evidence>
<keyword evidence="1" id="KW-0812">Transmembrane</keyword>